<dbReference type="Proteomes" id="UP000005239">
    <property type="component" value="Unassembled WGS sequence"/>
</dbReference>
<dbReference type="GO" id="GO:0031386">
    <property type="term" value="F:protein tag activity"/>
    <property type="evidence" value="ECO:0000318"/>
    <property type="project" value="GO_Central"/>
</dbReference>
<name>A0A2A6C877_PRIPA</name>
<dbReference type="OrthoDB" id="428577at2759"/>
<evidence type="ECO:0000313" key="1">
    <source>
        <dbReference type="EnsemblMetazoa" id="PPA34882.1"/>
    </source>
</evidence>
<dbReference type="GO" id="GO:0016567">
    <property type="term" value="P:protein ubiquitination"/>
    <property type="evidence" value="ECO:0000318"/>
    <property type="project" value="GO_Central"/>
</dbReference>
<dbReference type="PANTHER" id="PTHR10666">
    <property type="entry name" value="UBIQUITIN"/>
    <property type="match status" value="1"/>
</dbReference>
<dbReference type="PROSITE" id="PS50053">
    <property type="entry name" value="UBIQUITIN_2"/>
    <property type="match status" value="1"/>
</dbReference>
<dbReference type="GO" id="GO:0005634">
    <property type="term" value="C:nucleus"/>
    <property type="evidence" value="ECO:0000318"/>
    <property type="project" value="GO_Central"/>
</dbReference>
<dbReference type="Pfam" id="PF00240">
    <property type="entry name" value="ubiquitin"/>
    <property type="match status" value="1"/>
</dbReference>
<dbReference type="GO" id="GO:0005737">
    <property type="term" value="C:cytoplasm"/>
    <property type="evidence" value="ECO:0000318"/>
    <property type="project" value="GO_Central"/>
</dbReference>
<dbReference type="GO" id="GO:0031625">
    <property type="term" value="F:ubiquitin protein ligase binding"/>
    <property type="evidence" value="ECO:0000318"/>
    <property type="project" value="GO_Central"/>
</dbReference>
<dbReference type="GO" id="GO:0019941">
    <property type="term" value="P:modification-dependent protein catabolic process"/>
    <property type="evidence" value="ECO:0000318"/>
    <property type="project" value="GO_Central"/>
</dbReference>
<evidence type="ECO:0000313" key="2">
    <source>
        <dbReference type="Proteomes" id="UP000005239"/>
    </source>
</evidence>
<dbReference type="SMART" id="SM00213">
    <property type="entry name" value="UBQ"/>
    <property type="match status" value="1"/>
</dbReference>
<dbReference type="GO" id="GO:0003735">
    <property type="term" value="F:structural constituent of ribosome"/>
    <property type="evidence" value="ECO:0000318"/>
    <property type="project" value="GO_Central"/>
</dbReference>
<reference evidence="1" key="2">
    <citation type="submission" date="2022-06" db="UniProtKB">
        <authorList>
            <consortium name="EnsemblMetazoa"/>
        </authorList>
    </citation>
    <scope>IDENTIFICATION</scope>
    <source>
        <strain evidence="1">PS312</strain>
    </source>
</reference>
<dbReference type="FunFam" id="3.10.20.90:FF:000446">
    <property type="entry name" value="Ubiquitin fusion protein"/>
    <property type="match status" value="1"/>
</dbReference>
<dbReference type="AlphaFoldDB" id="A0A2A6C877"/>
<dbReference type="EnsemblMetazoa" id="PPA34882.1">
    <property type="protein sequence ID" value="PPA34882.1"/>
    <property type="gene ID" value="WBGene00273251"/>
</dbReference>
<accession>A0A8R1YPQ8</accession>
<reference evidence="2" key="1">
    <citation type="journal article" date="2008" name="Nat. Genet.">
        <title>The Pristionchus pacificus genome provides a unique perspective on nematode lifestyle and parasitism.</title>
        <authorList>
            <person name="Dieterich C."/>
            <person name="Clifton S.W."/>
            <person name="Schuster L.N."/>
            <person name="Chinwalla A."/>
            <person name="Delehaunty K."/>
            <person name="Dinkelacker I."/>
            <person name="Fulton L."/>
            <person name="Fulton R."/>
            <person name="Godfrey J."/>
            <person name="Minx P."/>
            <person name="Mitreva M."/>
            <person name="Roeseler W."/>
            <person name="Tian H."/>
            <person name="Witte H."/>
            <person name="Yang S.P."/>
            <person name="Wilson R.K."/>
            <person name="Sommer R.J."/>
        </authorList>
    </citation>
    <scope>NUCLEOTIDE SEQUENCE [LARGE SCALE GENOMIC DNA]</scope>
    <source>
        <strain evidence="2">PS312</strain>
    </source>
</reference>
<dbReference type="InterPro" id="IPR019956">
    <property type="entry name" value="Ubiquitin_dom"/>
</dbReference>
<dbReference type="Gene3D" id="3.10.20.90">
    <property type="entry name" value="Phosphatidylinositol 3-kinase Catalytic Subunit, Chain A, domain 1"/>
    <property type="match status" value="1"/>
</dbReference>
<dbReference type="PRINTS" id="PR00348">
    <property type="entry name" value="UBIQUITIN"/>
</dbReference>
<dbReference type="InterPro" id="IPR029071">
    <property type="entry name" value="Ubiquitin-like_domsf"/>
</dbReference>
<keyword evidence="2" id="KW-1185">Reference proteome</keyword>
<sequence>MLDGKTGTFDVKFNDTVEMMKGMIEEREGIPSDSPRLIFAGKQFEDFKTLSSFGVKEQNTLHLVLRLKGC</sequence>
<proteinExistence type="predicted"/>
<protein>
    <submittedName>
        <fullName evidence="1">Ubq-2</fullName>
    </submittedName>
</protein>
<dbReference type="InterPro" id="IPR000626">
    <property type="entry name" value="Ubiquitin-like_dom"/>
</dbReference>
<dbReference type="SUPFAM" id="SSF54236">
    <property type="entry name" value="Ubiquitin-like"/>
    <property type="match status" value="1"/>
</dbReference>
<dbReference type="InterPro" id="IPR050158">
    <property type="entry name" value="Ubiquitin_ubiquitin-like"/>
</dbReference>
<gene>
    <name evidence="1" type="primary">WBGene00273251</name>
</gene>
<organism evidence="1 2">
    <name type="scientific">Pristionchus pacificus</name>
    <name type="common">Parasitic nematode worm</name>
    <dbReference type="NCBI Taxonomy" id="54126"/>
    <lineage>
        <taxon>Eukaryota</taxon>
        <taxon>Metazoa</taxon>
        <taxon>Ecdysozoa</taxon>
        <taxon>Nematoda</taxon>
        <taxon>Chromadorea</taxon>
        <taxon>Rhabditida</taxon>
        <taxon>Rhabditina</taxon>
        <taxon>Diplogasteromorpha</taxon>
        <taxon>Diplogasteroidea</taxon>
        <taxon>Neodiplogasteridae</taxon>
        <taxon>Pristionchus</taxon>
    </lineage>
</organism>
<accession>A0A2A6C877</accession>